<dbReference type="InterPro" id="IPR016032">
    <property type="entry name" value="Sig_transdc_resp-reg_C-effctor"/>
</dbReference>
<dbReference type="InterPro" id="IPR036388">
    <property type="entry name" value="WH-like_DNA-bd_sf"/>
</dbReference>
<dbReference type="CDD" id="cd06170">
    <property type="entry name" value="LuxR_C_like"/>
    <property type="match status" value="1"/>
</dbReference>
<comment type="caution">
    <text evidence="5">The sequence shown here is derived from an EMBL/GenBank/DDBJ whole genome shotgun (WGS) entry which is preliminary data.</text>
</comment>
<reference evidence="5" key="2">
    <citation type="submission" date="2023-01" db="EMBL/GenBank/DDBJ databases">
        <title>Draft genome sequence of Maritalea porphyrae strain NBRC 107169.</title>
        <authorList>
            <person name="Sun Q."/>
            <person name="Mori K."/>
        </authorList>
    </citation>
    <scope>NUCLEOTIDE SEQUENCE</scope>
    <source>
        <strain evidence="5">NBRC 107169</strain>
    </source>
</reference>
<evidence type="ECO:0000256" key="2">
    <source>
        <dbReference type="ARBA" id="ARBA00023125"/>
    </source>
</evidence>
<evidence type="ECO:0000256" key="3">
    <source>
        <dbReference type="ARBA" id="ARBA00023163"/>
    </source>
</evidence>
<name>A0ABQ5UUI2_9HYPH</name>
<dbReference type="InterPro" id="IPR000792">
    <property type="entry name" value="Tscrpt_reg_LuxR_C"/>
</dbReference>
<dbReference type="RefSeq" id="WP_284364636.1">
    <property type="nucleotide sequence ID" value="NZ_BSNI01000002.1"/>
</dbReference>
<dbReference type="Gene3D" id="1.10.10.10">
    <property type="entry name" value="Winged helix-like DNA-binding domain superfamily/Winged helix DNA-binding domain"/>
    <property type="match status" value="1"/>
</dbReference>
<dbReference type="PANTHER" id="PTHR44688:SF16">
    <property type="entry name" value="DNA-BINDING TRANSCRIPTIONAL ACTIVATOR DEVR_DOSR"/>
    <property type="match status" value="1"/>
</dbReference>
<protein>
    <recommendedName>
        <fullName evidence="4">HTH luxR-type domain-containing protein</fullName>
    </recommendedName>
</protein>
<proteinExistence type="predicted"/>
<dbReference type="PANTHER" id="PTHR44688">
    <property type="entry name" value="DNA-BINDING TRANSCRIPTIONAL ACTIVATOR DEVR_DOSR"/>
    <property type="match status" value="1"/>
</dbReference>
<evidence type="ECO:0000313" key="6">
    <source>
        <dbReference type="Proteomes" id="UP001161405"/>
    </source>
</evidence>
<reference evidence="5" key="1">
    <citation type="journal article" date="2014" name="Int. J. Syst. Evol. Microbiol.">
        <title>Complete genome of a new Firmicutes species belonging to the dominant human colonic microbiota ('Ruminococcus bicirculans') reveals two chromosomes and a selective capacity to utilize plant glucans.</title>
        <authorList>
            <consortium name="NISC Comparative Sequencing Program"/>
            <person name="Wegmann U."/>
            <person name="Louis P."/>
            <person name="Goesmann A."/>
            <person name="Henrissat B."/>
            <person name="Duncan S.H."/>
            <person name="Flint H.J."/>
        </authorList>
    </citation>
    <scope>NUCLEOTIDE SEQUENCE</scope>
    <source>
        <strain evidence="5">NBRC 107169</strain>
    </source>
</reference>
<dbReference type="EMBL" id="BSNI01000002">
    <property type="protein sequence ID" value="GLQ18044.1"/>
    <property type="molecule type" value="Genomic_DNA"/>
</dbReference>
<dbReference type="SMART" id="SM00421">
    <property type="entry name" value="HTH_LUXR"/>
    <property type="match status" value="1"/>
</dbReference>
<keyword evidence="3" id="KW-0804">Transcription</keyword>
<evidence type="ECO:0000313" key="5">
    <source>
        <dbReference type="EMBL" id="GLQ18044.1"/>
    </source>
</evidence>
<keyword evidence="1" id="KW-0805">Transcription regulation</keyword>
<dbReference type="SUPFAM" id="SSF46894">
    <property type="entry name" value="C-terminal effector domain of the bipartite response regulators"/>
    <property type="match status" value="1"/>
</dbReference>
<evidence type="ECO:0000256" key="1">
    <source>
        <dbReference type="ARBA" id="ARBA00023015"/>
    </source>
</evidence>
<dbReference type="InterPro" id="IPR005143">
    <property type="entry name" value="TF_LuxR_autoind-bd_dom"/>
</dbReference>
<dbReference type="Pfam" id="PF03472">
    <property type="entry name" value="Autoind_bind"/>
    <property type="match status" value="1"/>
</dbReference>
<dbReference type="InterPro" id="IPR036693">
    <property type="entry name" value="TF_LuxR_autoind-bd_dom_sf"/>
</dbReference>
<organism evidence="5 6">
    <name type="scientific">Maritalea porphyrae</name>
    <dbReference type="NCBI Taxonomy" id="880732"/>
    <lineage>
        <taxon>Bacteria</taxon>
        <taxon>Pseudomonadati</taxon>
        <taxon>Pseudomonadota</taxon>
        <taxon>Alphaproteobacteria</taxon>
        <taxon>Hyphomicrobiales</taxon>
        <taxon>Devosiaceae</taxon>
        <taxon>Maritalea</taxon>
    </lineage>
</organism>
<dbReference type="Gene3D" id="3.30.450.80">
    <property type="entry name" value="Transcription factor LuxR-like, autoinducer-binding domain"/>
    <property type="match status" value="1"/>
</dbReference>
<dbReference type="Proteomes" id="UP001161405">
    <property type="component" value="Unassembled WGS sequence"/>
</dbReference>
<keyword evidence="6" id="KW-1185">Reference proteome</keyword>
<dbReference type="PROSITE" id="PS50043">
    <property type="entry name" value="HTH_LUXR_2"/>
    <property type="match status" value="1"/>
</dbReference>
<feature type="domain" description="HTH luxR-type" evidence="4">
    <location>
        <begin position="168"/>
        <end position="233"/>
    </location>
</feature>
<keyword evidence="2" id="KW-0238">DNA-binding</keyword>
<dbReference type="SUPFAM" id="SSF75516">
    <property type="entry name" value="Pheromone-binding domain of LuxR-like quorum-sensing transcription factors"/>
    <property type="match status" value="1"/>
</dbReference>
<sequence length="237" mass="26082">MPSSLEFAQDLFRAKTRTQIWQDCQTFFAQFGFDGLIYLDATAKGVYLLSNLPSDWLDHYVEQQYEKIDPFLTLCCATNQTTLTGSAFLHRYNYLRRDQKQLINEAGETGYIAGFASPFRLLGPNGAGGWNLLSEMPAKDVEATMQQHGDTLQLAAMFAHTAIGSANAASPTEALTAREQEAMCWLAAGLRGQQIAHRMGLAAVTVDFHLKNARTKLGAQTREQALAIAISKGLISI</sequence>
<dbReference type="Pfam" id="PF00196">
    <property type="entry name" value="GerE"/>
    <property type="match status" value="1"/>
</dbReference>
<gene>
    <name evidence="5" type="ORF">GCM10007879_22930</name>
</gene>
<dbReference type="PRINTS" id="PR00038">
    <property type="entry name" value="HTHLUXR"/>
</dbReference>
<accession>A0ABQ5UUI2</accession>
<evidence type="ECO:0000259" key="4">
    <source>
        <dbReference type="PROSITE" id="PS50043"/>
    </source>
</evidence>